<evidence type="ECO:0000313" key="2">
    <source>
        <dbReference type="Proteomes" id="UP001576784"/>
    </source>
</evidence>
<protein>
    <submittedName>
        <fullName evidence="1">Uncharacterized protein</fullName>
    </submittedName>
</protein>
<dbReference type="Gene3D" id="3.40.50.2000">
    <property type="entry name" value="Glycogen Phosphorylase B"/>
    <property type="match status" value="2"/>
</dbReference>
<dbReference type="SUPFAM" id="SSF53756">
    <property type="entry name" value="UDP-Glycosyltransferase/glycogen phosphorylase"/>
    <property type="match status" value="1"/>
</dbReference>
<organism evidence="1 2">
    <name type="scientific">Floridaenema flaviceps BLCC-F50</name>
    <dbReference type="NCBI Taxonomy" id="3153642"/>
    <lineage>
        <taxon>Bacteria</taxon>
        <taxon>Bacillati</taxon>
        <taxon>Cyanobacteriota</taxon>
        <taxon>Cyanophyceae</taxon>
        <taxon>Oscillatoriophycideae</taxon>
        <taxon>Aerosakkonematales</taxon>
        <taxon>Aerosakkonemataceae</taxon>
        <taxon>Floridanema</taxon>
        <taxon>Floridanema flaviceps</taxon>
    </lineage>
</organism>
<name>A0ABV4Y1U1_9CYAN</name>
<keyword evidence="2" id="KW-1185">Reference proteome</keyword>
<proteinExistence type="predicted"/>
<dbReference type="Proteomes" id="UP001576784">
    <property type="component" value="Unassembled WGS sequence"/>
</dbReference>
<gene>
    <name evidence="1" type="ORF">ACE1CI_32660</name>
</gene>
<reference evidence="1 2" key="1">
    <citation type="submission" date="2024-09" db="EMBL/GenBank/DDBJ databases">
        <title>Floridaenema gen nov. (Aerosakkonemataceae, Aerosakkonematales ord. nov., Cyanobacteria) from benthic tropical and subtropical fresh waters, with the description of four new species.</title>
        <authorList>
            <person name="Moretto J.A."/>
            <person name="Berthold D.E."/>
            <person name="Lefler F.W."/>
            <person name="Huang I.-S."/>
            <person name="Laughinghouse H. IV."/>
        </authorList>
    </citation>
    <scope>NUCLEOTIDE SEQUENCE [LARGE SCALE GENOMIC DNA]</scope>
    <source>
        <strain evidence="1 2">BLCC-F50</strain>
    </source>
</reference>
<accession>A0ABV4Y1U1</accession>
<sequence length="73" mass="8165">MPEETGLLVAPQNVEAFAGAIDRILADEIWAQKLRKQASLRVQQNFSWTGVAIQLSDLYRRLSSSVTDRSNFG</sequence>
<dbReference type="EMBL" id="JBHFNR010000262">
    <property type="protein sequence ID" value="MFB2897695.1"/>
    <property type="molecule type" value="Genomic_DNA"/>
</dbReference>
<comment type="caution">
    <text evidence="1">The sequence shown here is derived from an EMBL/GenBank/DDBJ whole genome shotgun (WGS) entry which is preliminary data.</text>
</comment>
<dbReference type="RefSeq" id="WP_413267306.1">
    <property type="nucleotide sequence ID" value="NZ_JBHFNR010000262.1"/>
</dbReference>
<evidence type="ECO:0000313" key="1">
    <source>
        <dbReference type="EMBL" id="MFB2897695.1"/>
    </source>
</evidence>